<dbReference type="EMBL" id="FOKG01000009">
    <property type="protein sequence ID" value="SFB38594.1"/>
    <property type="molecule type" value="Genomic_DNA"/>
</dbReference>
<dbReference type="Pfam" id="PF02080">
    <property type="entry name" value="TrkA_C"/>
    <property type="match status" value="1"/>
</dbReference>
<keyword evidence="6 9" id="KW-1133">Transmembrane helix</keyword>
<dbReference type="OrthoDB" id="9810759at2"/>
<evidence type="ECO:0000256" key="2">
    <source>
        <dbReference type="ARBA" id="ARBA00022448"/>
    </source>
</evidence>
<dbReference type="Pfam" id="PF00999">
    <property type="entry name" value="Na_H_Exchanger"/>
    <property type="match status" value="1"/>
</dbReference>
<dbReference type="GO" id="GO:0005886">
    <property type="term" value="C:plasma membrane"/>
    <property type="evidence" value="ECO:0007669"/>
    <property type="project" value="UniProtKB-SubCell"/>
</dbReference>
<evidence type="ECO:0000256" key="9">
    <source>
        <dbReference type="SAM" id="Phobius"/>
    </source>
</evidence>
<evidence type="ECO:0000313" key="11">
    <source>
        <dbReference type="EMBL" id="SFB38594.1"/>
    </source>
</evidence>
<keyword evidence="12" id="KW-1185">Reference proteome</keyword>
<dbReference type="InterPro" id="IPR036721">
    <property type="entry name" value="RCK_C_sf"/>
</dbReference>
<evidence type="ECO:0000256" key="1">
    <source>
        <dbReference type="ARBA" id="ARBA00004651"/>
    </source>
</evidence>
<feature type="transmembrane region" description="Helical" evidence="9">
    <location>
        <begin position="160"/>
        <end position="177"/>
    </location>
</feature>
<keyword evidence="8 9" id="KW-0472">Membrane</keyword>
<protein>
    <submittedName>
        <fullName evidence="11">Potassium/proton antiporter, CPA1 family</fullName>
    </submittedName>
</protein>
<gene>
    <name evidence="11" type="ORF">SAMN05216266_109267</name>
</gene>
<dbReference type="GO" id="GO:0008324">
    <property type="term" value="F:monoatomic cation transmembrane transporter activity"/>
    <property type="evidence" value="ECO:0007669"/>
    <property type="project" value="InterPro"/>
</dbReference>
<keyword evidence="2" id="KW-0813">Transport</keyword>
<dbReference type="Proteomes" id="UP000243799">
    <property type="component" value="Unassembled WGS sequence"/>
</dbReference>
<dbReference type="AlphaFoldDB" id="A0A1I1AKQ7"/>
<dbReference type="RefSeq" id="WP_091674239.1">
    <property type="nucleotide sequence ID" value="NZ_FOKG01000009.1"/>
</dbReference>
<feature type="domain" description="RCK C-terminal" evidence="10">
    <location>
        <begin position="395"/>
        <end position="476"/>
    </location>
</feature>
<feature type="transmembrane region" description="Helical" evidence="9">
    <location>
        <begin position="89"/>
        <end position="112"/>
    </location>
</feature>
<dbReference type="GO" id="GO:1902600">
    <property type="term" value="P:proton transmembrane transport"/>
    <property type="evidence" value="ECO:0007669"/>
    <property type="project" value="InterPro"/>
</dbReference>
<keyword evidence="3" id="KW-0050">Antiport</keyword>
<proteinExistence type="predicted"/>
<dbReference type="InterPro" id="IPR006153">
    <property type="entry name" value="Cation/H_exchanger_TM"/>
</dbReference>
<dbReference type="PROSITE" id="PS51202">
    <property type="entry name" value="RCK_C"/>
    <property type="match status" value="1"/>
</dbReference>
<feature type="transmembrane region" description="Helical" evidence="9">
    <location>
        <begin position="183"/>
        <end position="201"/>
    </location>
</feature>
<evidence type="ECO:0000259" key="10">
    <source>
        <dbReference type="PROSITE" id="PS51202"/>
    </source>
</evidence>
<feature type="transmembrane region" description="Helical" evidence="9">
    <location>
        <begin position="33"/>
        <end position="50"/>
    </location>
</feature>
<dbReference type="Gene3D" id="1.20.1530.20">
    <property type="match status" value="1"/>
</dbReference>
<feature type="transmembrane region" description="Helical" evidence="9">
    <location>
        <begin position="327"/>
        <end position="347"/>
    </location>
</feature>
<feature type="transmembrane region" description="Helical" evidence="9">
    <location>
        <begin position="208"/>
        <end position="228"/>
    </location>
</feature>
<feature type="transmembrane region" description="Helical" evidence="9">
    <location>
        <begin position="56"/>
        <end position="77"/>
    </location>
</feature>
<evidence type="ECO:0000256" key="8">
    <source>
        <dbReference type="ARBA" id="ARBA00023136"/>
    </source>
</evidence>
<evidence type="ECO:0000256" key="6">
    <source>
        <dbReference type="ARBA" id="ARBA00022989"/>
    </source>
</evidence>
<accession>A0A1I1AKQ7</accession>
<name>A0A1I1AKQ7_9PSEU</name>
<feature type="transmembrane region" description="Helical" evidence="9">
    <location>
        <begin position="118"/>
        <end position="139"/>
    </location>
</feature>
<dbReference type="Gene3D" id="3.30.70.1450">
    <property type="entry name" value="Regulator of K+ conductance, C-terminal domain"/>
    <property type="match status" value="1"/>
</dbReference>
<dbReference type="PANTHER" id="PTHR32507:SF7">
    <property type="entry name" value="K(+)_H(+) ANTIPORTER NHAP2"/>
    <property type="match status" value="1"/>
</dbReference>
<evidence type="ECO:0000256" key="4">
    <source>
        <dbReference type="ARBA" id="ARBA00022475"/>
    </source>
</evidence>
<organism evidence="11 12">
    <name type="scientific">Amycolatopsis marina</name>
    <dbReference type="NCBI Taxonomy" id="490629"/>
    <lineage>
        <taxon>Bacteria</taxon>
        <taxon>Bacillati</taxon>
        <taxon>Actinomycetota</taxon>
        <taxon>Actinomycetes</taxon>
        <taxon>Pseudonocardiales</taxon>
        <taxon>Pseudonocardiaceae</taxon>
        <taxon>Amycolatopsis</taxon>
    </lineage>
</organism>
<dbReference type="PANTHER" id="PTHR32507">
    <property type="entry name" value="NA(+)/H(+) ANTIPORTER 1"/>
    <property type="match status" value="1"/>
</dbReference>
<keyword evidence="7" id="KW-0406">Ion transport</keyword>
<dbReference type="STRING" id="490629.SAMN05216266_109267"/>
<sequence length="492" mass="51357">MDNLPIILGAGAGVLLLAVLAVRVSIRLGLPSLLLYLGIGVLLGESGLGIEFEDATLTQALGLAALVMILIEGGLTTRWSMVKPALGPGIALSTVAVGVSIAITGVALHYLLGLDWRAALLWGGVLASTDAAAVFSVLRGVGVSKRLAGAVELESGLNDAPAYIAVVVIATGVTVDWTLPLLVVYQLVAGALTGLVFGWVGSRALRKAALPATGLYPLATVAMCVVAYSSGQLIGASGLLATYVAGVVLGNSRLPHRSDTLSFAEGLGWLAQIGLFVLLGLFASPERLLHAIVPGLVAGAVVLLLARPIAVLLSTLPFKVPWREQLFLSWAGLRGAVPIVLATIPLAEGLPGAQRLVDAVFVVVVVLTLLQGATLSPVARMLGLSAESEPREIQVDSAPLDELSAVLLQVRIQNGSQLHGVYLRELRLPDGATVSLIVRDGKSFTPGPDSRLQRRDQLLVVTTEEARSVAERRLRAVDRAGRLARWRGESGR</sequence>
<feature type="transmembrane region" description="Helical" evidence="9">
    <location>
        <begin position="6"/>
        <end position="26"/>
    </location>
</feature>
<feature type="transmembrane region" description="Helical" evidence="9">
    <location>
        <begin position="263"/>
        <end position="282"/>
    </location>
</feature>
<evidence type="ECO:0000256" key="7">
    <source>
        <dbReference type="ARBA" id="ARBA00023065"/>
    </source>
</evidence>
<evidence type="ECO:0000256" key="3">
    <source>
        <dbReference type="ARBA" id="ARBA00022449"/>
    </source>
</evidence>
<reference evidence="12" key="1">
    <citation type="submission" date="2016-10" db="EMBL/GenBank/DDBJ databases">
        <authorList>
            <person name="Varghese N."/>
            <person name="Submissions S."/>
        </authorList>
    </citation>
    <scope>NUCLEOTIDE SEQUENCE [LARGE SCALE GENOMIC DNA]</scope>
    <source>
        <strain evidence="12">CGMCC 4.3568</strain>
    </source>
</reference>
<feature type="transmembrane region" description="Helical" evidence="9">
    <location>
        <begin position="288"/>
        <end position="306"/>
    </location>
</feature>
<keyword evidence="5 9" id="KW-0812">Transmembrane</keyword>
<evidence type="ECO:0000313" key="12">
    <source>
        <dbReference type="Proteomes" id="UP000243799"/>
    </source>
</evidence>
<dbReference type="NCBIfam" id="NF003716">
    <property type="entry name" value="PRK05326.1-3"/>
    <property type="match status" value="1"/>
</dbReference>
<dbReference type="InterPro" id="IPR038770">
    <property type="entry name" value="Na+/solute_symporter_sf"/>
</dbReference>
<dbReference type="GO" id="GO:0015297">
    <property type="term" value="F:antiporter activity"/>
    <property type="evidence" value="ECO:0007669"/>
    <property type="project" value="UniProtKB-KW"/>
</dbReference>
<dbReference type="InterPro" id="IPR006037">
    <property type="entry name" value="RCK_C"/>
</dbReference>
<dbReference type="GO" id="GO:0006813">
    <property type="term" value="P:potassium ion transport"/>
    <property type="evidence" value="ECO:0007669"/>
    <property type="project" value="InterPro"/>
</dbReference>
<dbReference type="SUPFAM" id="SSF116726">
    <property type="entry name" value="TrkA C-terminal domain-like"/>
    <property type="match status" value="1"/>
</dbReference>
<keyword evidence="4" id="KW-1003">Cell membrane</keyword>
<evidence type="ECO:0000256" key="5">
    <source>
        <dbReference type="ARBA" id="ARBA00022692"/>
    </source>
</evidence>
<feature type="transmembrane region" description="Helical" evidence="9">
    <location>
        <begin position="359"/>
        <end position="379"/>
    </location>
</feature>
<dbReference type="NCBIfam" id="NF003715">
    <property type="entry name" value="PRK05326.1-2"/>
    <property type="match status" value="1"/>
</dbReference>
<comment type="subcellular location">
    <subcellularLocation>
        <location evidence="1">Cell membrane</location>
        <topology evidence="1">Multi-pass membrane protein</topology>
    </subcellularLocation>
</comment>